<accession>A0A8H7ZUE1</accession>
<feature type="non-terminal residue" evidence="2">
    <location>
        <position position="1"/>
    </location>
</feature>
<dbReference type="Proteomes" id="UP000673691">
    <property type="component" value="Unassembled WGS sequence"/>
</dbReference>
<dbReference type="EMBL" id="JAEFCI010006477">
    <property type="protein sequence ID" value="KAG5459659.1"/>
    <property type="molecule type" value="Genomic_DNA"/>
</dbReference>
<reference evidence="2 3" key="1">
    <citation type="journal article" name="Sci. Rep.">
        <title>Genome-scale phylogenetic analyses confirm Olpidium as the closest living zoosporic fungus to the non-flagellated, terrestrial fungi.</title>
        <authorList>
            <person name="Chang Y."/>
            <person name="Rochon D."/>
            <person name="Sekimoto S."/>
            <person name="Wang Y."/>
            <person name="Chovatia M."/>
            <person name="Sandor L."/>
            <person name="Salamov A."/>
            <person name="Grigoriev I.V."/>
            <person name="Stajich J.E."/>
            <person name="Spatafora J.W."/>
        </authorList>
    </citation>
    <scope>NUCLEOTIDE SEQUENCE [LARGE SCALE GENOMIC DNA]</scope>
    <source>
        <strain evidence="2">S191</strain>
    </source>
</reference>
<comment type="caution">
    <text evidence="2">The sequence shown here is derived from an EMBL/GenBank/DDBJ whole genome shotgun (WGS) entry which is preliminary data.</text>
</comment>
<dbReference type="InterPro" id="IPR021109">
    <property type="entry name" value="Peptidase_aspartic_dom_sf"/>
</dbReference>
<name>A0A8H7ZUE1_9FUNG</name>
<feature type="region of interest" description="Disordered" evidence="1">
    <location>
        <begin position="136"/>
        <end position="182"/>
    </location>
</feature>
<proteinExistence type="predicted"/>
<dbReference type="Pfam" id="PF13650">
    <property type="entry name" value="Asp_protease_2"/>
    <property type="match status" value="1"/>
</dbReference>
<organism evidence="2 3">
    <name type="scientific">Olpidium bornovanus</name>
    <dbReference type="NCBI Taxonomy" id="278681"/>
    <lineage>
        <taxon>Eukaryota</taxon>
        <taxon>Fungi</taxon>
        <taxon>Fungi incertae sedis</taxon>
        <taxon>Olpidiomycota</taxon>
        <taxon>Olpidiomycotina</taxon>
        <taxon>Olpidiomycetes</taxon>
        <taxon>Olpidiales</taxon>
        <taxon>Olpidiaceae</taxon>
        <taxon>Olpidium</taxon>
    </lineage>
</organism>
<feature type="compositionally biased region" description="Basic and acidic residues" evidence="1">
    <location>
        <begin position="136"/>
        <end position="153"/>
    </location>
</feature>
<keyword evidence="3" id="KW-1185">Reference proteome</keyword>
<evidence type="ECO:0000313" key="2">
    <source>
        <dbReference type="EMBL" id="KAG5459659.1"/>
    </source>
</evidence>
<dbReference type="Gene3D" id="2.40.70.10">
    <property type="entry name" value="Acid Proteases"/>
    <property type="match status" value="1"/>
</dbReference>
<dbReference type="CDD" id="cd00303">
    <property type="entry name" value="retropepsin_like"/>
    <property type="match status" value="1"/>
</dbReference>
<protein>
    <submittedName>
        <fullName evidence="2">Uncharacterized protein</fullName>
    </submittedName>
</protein>
<dbReference type="SUPFAM" id="SSF50630">
    <property type="entry name" value="Acid proteases"/>
    <property type="match status" value="1"/>
</dbReference>
<dbReference type="OrthoDB" id="5596707at2759"/>
<sequence length="372" mass="40676">PCWSRACPEIDLFVPKLGHSVRALVDNGSEITVMESWIAKEAGLPFDPRPGWTMVTYAGENQLAGACPDVEFKFSGIRFTVNVFLQEKLGYSVILGQTGRALLRCVQECRTDGSETLTIRSLDDRERREVTTVRVSDSRHKPDLKSEKGEYAVRDTLGAEEDEGVENPDSRDGFGGCGTTRTGLAANFTKEDMTRSARRRGGGQGERACGGYEELCFEPPKLIAQSVVQGAGRCHAARLAVPSVAAYERIRQAVDDMEGRAAVRTMYKTVDKKVRPAASEFPATAWAQIQAAKKEPGLRPVEGIGHHFTEASLAKIKIGGPDGSNLTRVERAAFLEMVARYGHAFAFEKEEIGCVNPEVIAPMVIFTVDHVP</sequence>
<dbReference type="AlphaFoldDB" id="A0A8H7ZUE1"/>
<evidence type="ECO:0000256" key="1">
    <source>
        <dbReference type="SAM" id="MobiDB-lite"/>
    </source>
</evidence>
<gene>
    <name evidence="2" type="ORF">BJ554DRAFT_8392</name>
</gene>
<evidence type="ECO:0000313" key="3">
    <source>
        <dbReference type="Proteomes" id="UP000673691"/>
    </source>
</evidence>